<evidence type="ECO:0000256" key="3">
    <source>
        <dbReference type="ARBA" id="ARBA00023125"/>
    </source>
</evidence>
<organism evidence="7 8">
    <name type="scientific">Acrocarpospora phusangensis</name>
    <dbReference type="NCBI Taxonomy" id="1070424"/>
    <lineage>
        <taxon>Bacteria</taxon>
        <taxon>Bacillati</taxon>
        <taxon>Actinomycetota</taxon>
        <taxon>Actinomycetes</taxon>
        <taxon>Streptosporangiales</taxon>
        <taxon>Streptosporangiaceae</taxon>
        <taxon>Acrocarpospora</taxon>
    </lineage>
</organism>
<evidence type="ECO:0000259" key="6">
    <source>
        <dbReference type="PROSITE" id="PS50977"/>
    </source>
</evidence>
<sequence length="192" mass="21448">MPKIVNHEERRQEVVAAARRIILRDGIEAATTRAIAKEAGYSNGVLTHYFSDKDDILLSALQSSHRRITARLMDKLAGRTGLAALREVLLDNLPLDDERVQETGLEIGFWARSIGSPALLQVQREEAGDLRRLVRALLQSARDSGELTTAENLDDVTERLLALVDGLSVHRLLYPADDARMERIMTAELDRL</sequence>
<dbReference type="PANTHER" id="PTHR30055:SF234">
    <property type="entry name" value="HTH-TYPE TRANSCRIPTIONAL REGULATOR BETI"/>
    <property type="match status" value="1"/>
</dbReference>
<dbReference type="Pfam" id="PF13977">
    <property type="entry name" value="TetR_C_6"/>
    <property type="match status" value="1"/>
</dbReference>
<protein>
    <recommendedName>
        <fullName evidence="6">HTH tetR-type domain-containing protein</fullName>
    </recommendedName>
</protein>
<dbReference type="AlphaFoldDB" id="A0A919UNJ4"/>
<dbReference type="PANTHER" id="PTHR30055">
    <property type="entry name" value="HTH-TYPE TRANSCRIPTIONAL REGULATOR RUTR"/>
    <property type="match status" value="1"/>
</dbReference>
<feature type="DNA-binding region" description="H-T-H motif" evidence="5">
    <location>
        <begin position="31"/>
        <end position="50"/>
    </location>
</feature>
<dbReference type="Proteomes" id="UP000640052">
    <property type="component" value="Unassembled WGS sequence"/>
</dbReference>
<dbReference type="InterPro" id="IPR039538">
    <property type="entry name" value="BetI_C"/>
</dbReference>
<dbReference type="GO" id="GO:0000976">
    <property type="term" value="F:transcription cis-regulatory region binding"/>
    <property type="evidence" value="ECO:0007669"/>
    <property type="project" value="TreeGrafter"/>
</dbReference>
<reference evidence="7" key="1">
    <citation type="submission" date="2021-01" db="EMBL/GenBank/DDBJ databases">
        <title>Whole genome shotgun sequence of Acrocarpospora phusangensis NBRC 108782.</title>
        <authorList>
            <person name="Komaki H."/>
            <person name="Tamura T."/>
        </authorList>
    </citation>
    <scope>NUCLEOTIDE SEQUENCE</scope>
    <source>
        <strain evidence="7">NBRC 108782</strain>
    </source>
</reference>
<keyword evidence="4" id="KW-0804">Transcription</keyword>
<dbReference type="Gene3D" id="1.10.357.10">
    <property type="entry name" value="Tetracycline Repressor, domain 2"/>
    <property type="match status" value="1"/>
</dbReference>
<dbReference type="GO" id="GO:0003700">
    <property type="term" value="F:DNA-binding transcription factor activity"/>
    <property type="evidence" value="ECO:0007669"/>
    <property type="project" value="TreeGrafter"/>
</dbReference>
<feature type="domain" description="HTH tetR-type" evidence="6">
    <location>
        <begin position="8"/>
        <end position="68"/>
    </location>
</feature>
<dbReference type="InterPro" id="IPR001647">
    <property type="entry name" value="HTH_TetR"/>
</dbReference>
<evidence type="ECO:0000256" key="1">
    <source>
        <dbReference type="ARBA" id="ARBA00022491"/>
    </source>
</evidence>
<keyword evidence="3 5" id="KW-0238">DNA-binding</keyword>
<evidence type="ECO:0000313" key="7">
    <source>
        <dbReference type="EMBL" id="GIH28576.1"/>
    </source>
</evidence>
<gene>
    <name evidence="7" type="ORF">Aph01nite_68860</name>
</gene>
<dbReference type="InterPro" id="IPR036271">
    <property type="entry name" value="Tet_transcr_reg_TetR-rel_C_sf"/>
</dbReference>
<dbReference type="Pfam" id="PF00440">
    <property type="entry name" value="TetR_N"/>
    <property type="match status" value="1"/>
</dbReference>
<keyword evidence="1" id="KW-0678">Repressor</keyword>
<dbReference type="PRINTS" id="PR00455">
    <property type="entry name" value="HTHTETR"/>
</dbReference>
<keyword evidence="8" id="KW-1185">Reference proteome</keyword>
<name>A0A919UNJ4_9ACTN</name>
<evidence type="ECO:0000256" key="4">
    <source>
        <dbReference type="ARBA" id="ARBA00023163"/>
    </source>
</evidence>
<accession>A0A919UNJ4</accession>
<evidence type="ECO:0000256" key="2">
    <source>
        <dbReference type="ARBA" id="ARBA00023015"/>
    </source>
</evidence>
<dbReference type="InterPro" id="IPR050109">
    <property type="entry name" value="HTH-type_TetR-like_transc_reg"/>
</dbReference>
<evidence type="ECO:0000256" key="5">
    <source>
        <dbReference type="PROSITE-ProRule" id="PRU00335"/>
    </source>
</evidence>
<evidence type="ECO:0000313" key="8">
    <source>
        <dbReference type="Proteomes" id="UP000640052"/>
    </source>
</evidence>
<dbReference type="EMBL" id="BOOA01000086">
    <property type="protein sequence ID" value="GIH28576.1"/>
    <property type="molecule type" value="Genomic_DNA"/>
</dbReference>
<keyword evidence="2" id="KW-0805">Transcription regulation</keyword>
<dbReference type="InterPro" id="IPR009057">
    <property type="entry name" value="Homeodomain-like_sf"/>
</dbReference>
<proteinExistence type="predicted"/>
<dbReference type="PROSITE" id="PS50977">
    <property type="entry name" value="HTH_TETR_2"/>
    <property type="match status" value="1"/>
</dbReference>
<dbReference type="SUPFAM" id="SSF46689">
    <property type="entry name" value="Homeodomain-like"/>
    <property type="match status" value="1"/>
</dbReference>
<dbReference type="SUPFAM" id="SSF48498">
    <property type="entry name" value="Tetracyclin repressor-like, C-terminal domain"/>
    <property type="match status" value="1"/>
</dbReference>
<dbReference type="RefSeq" id="WP_204045190.1">
    <property type="nucleotide sequence ID" value="NZ_BOOA01000086.1"/>
</dbReference>
<comment type="caution">
    <text evidence="7">The sequence shown here is derived from an EMBL/GenBank/DDBJ whole genome shotgun (WGS) entry which is preliminary data.</text>
</comment>